<keyword evidence="3 7" id="KW-0812">Transmembrane</keyword>
<feature type="transmembrane region" description="Helical" evidence="7">
    <location>
        <begin position="92"/>
        <end position="109"/>
    </location>
</feature>
<reference evidence="8 9" key="1">
    <citation type="submission" date="2018-05" db="EMBL/GenBank/DDBJ databases">
        <title>Paenibacillus flagellatus sp. nov., isolated from selenium mineral soil.</title>
        <authorList>
            <person name="Dai X."/>
        </authorList>
    </citation>
    <scope>NUCLEOTIDE SEQUENCE [LARGE SCALE GENOMIC DNA]</scope>
    <source>
        <strain evidence="8 9">DXL2</strain>
    </source>
</reference>
<dbReference type="RefSeq" id="WP_110840773.1">
    <property type="nucleotide sequence ID" value="NZ_QJVJ01000006.1"/>
</dbReference>
<dbReference type="InterPro" id="IPR003740">
    <property type="entry name" value="YitT"/>
</dbReference>
<evidence type="ECO:0008006" key="10">
    <source>
        <dbReference type="Google" id="ProtNLM"/>
    </source>
</evidence>
<keyword evidence="9" id="KW-1185">Reference proteome</keyword>
<gene>
    <name evidence="8" type="ORF">DLM86_14585</name>
</gene>
<evidence type="ECO:0000313" key="8">
    <source>
        <dbReference type="EMBL" id="PYI53785.1"/>
    </source>
</evidence>
<evidence type="ECO:0000256" key="1">
    <source>
        <dbReference type="ARBA" id="ARBA00004651"/>
    </source>
</evidence>
<dbReference type="EMBL" id="QJVJ01000006">
    <property type="protein sequence ID" value="PYI53785.1"/>
    <property type="molecule type" value="Genomic_DNA"/>
</dbReference>
<dbReference type="PANTHER" id="PTHR33545">
    <property type="entry name" value="UPF0750 MEMBRANE PROTEIN YITT-RELATED"/>
    <property type="match status" value="1"/>
</dbReference>
<keyword evidence="2" id="KW-1003">Cell membrane</keyword>
<comment type="caution">
    <text evidence="8">The sequence shown here is derived from an EMBL/GenBank/DDBJ whole genome shotgun (WGS) entry which is preliminary data.</text>
</comment>
<feature type="region of interest" description="Disordered" evidence="6">
    <location>
        <begin position="266"/>
        <end position="294"/>
    </location>
</feature>
<comment type="subcellular location">
    <subcellularLocation>
        <location evidence="1">Cell membrane</location>
        <topology evidence="1">Multi-pass membrane protein</topology>
    </subcellularLocation>
</comment>
<dbReference type="GO" id="GO:0005886">
    <property type="term" value="C:plasma membrane"/>
    <property type="evidence" value="ECO:0007669"/>
    <property type="project" value="UniProtKB-SubCell"/>
</dbReference>
<evidence type="ECO:0000256" key="7">
    <source>
        <dbReference type="SAM" id="Phobius"/>
    </source>
</evidence>
<dbReference type="OrthoDB" id="9779786at2"/>
<feature type="transmembrane region" description="Helical" evidence="7">
    <location>
        <begin position="162"/>
        <end position="183"/>
    </location>
</feature>
<keyword evidence="4 7" id="KW-1133">Transmembrane helix</keyword>
<protein>
    <recommendedName>
        <fullName evidence="10">DUF2179 domain-containing protein</fullName>
    </recommendedName>
</protein>
<dbReference type="Proteomes" id="UP000247476">
    <property type="component" value="Unassembled WGS sequence"/>
</dbReference>
<organism evidence="8 9">
    <name type="scientific">Paenibacillus flagellatus</name>
    <dbReference type="NCBI Taxonomy" id="2211139"/>
    <lineage>
        <taxon>Bacteria</taxon>
        <taxon>Bacillati</taxon>
        <taxon>Bacillota</taxon>
        <taxon>Bacilli</taxon>
        <taxon>Bacillales</taxon>
        <taxon>Paenibacillaceae</taxon>
        <taxon>Paenibacillus</taxon>
    </lineage>
</organism>
<accession>A0A2V5K3F4</accession>
<keyword evidence="5 7" id="KW-0472">Membrane</keyword>
<evidence type="ECO:0000256" key="5">
    <source>
        <dbReference type="ARBA" id="ARBA00023136"/>
    </source>
</evidence>
<feature type="transmembrane region" description="Helical" evidence="7">
    <location>
        <begin position="55"/>
        <end position="80"/>
    </location>
</feature>
<name>A0A2V5K3F4_9BACL</name>
<evidence type="ECO:0000256" key="2">
    <source>
        <dbReference type="ARBA" id="ARBA00022475"/>
    </source>
</evidence>
<feature type="compositionally biased region" description="Basic and acidic residues" evidence="6">
    <location>
        <begin position="285"/>
        <end position="294"/>
    </location>
</feature>
<evidence type="ECO:0000256" key="3">
    <source>
        <dbReference type="ARBA" id="ARBA00022692"/>
    </source>
</evidence>
<proteinExistence type="predicted"/>
<evidence type="ECO:0000256" key="4">
    <source>
        <dbReference type="ARBA" id="ARBA00022989"/>
    </source>
</evidence>
<evidence type="ECO:0000256" key="6">
    <source>
        <dbReference type="SAM" id="MobiDB-lite"/>
    </source>
</evidence>
<sequence length="294" mass="30878">MRRGAKFGCPAGGMWRRMVGGAPAAVSFCAGIALIAVGLELFLKPNRLVAGGTQGISIVLSHVTEMRMGLLLLALNVPFLFLKRPGSGLRSVLARTAALGATAAAALALEPVPPLTEHALAASVLGGLAIGSGAGLVLRVGAYTDGLRETAFRLRPKVPLSAAELVALFHLAVLALAGFAFGWERALYSAIAYYAAYKSLEATVRRFRRHTMVVIRSGRPHDVRTRLTERLGGDVTFLRGPHASAAESDCLVAIVARERERALREEVRGADPAAELTATAVEGGGGRHEAPYGP</sequence>
<feature type="transmembrane region" description="Helical" evidence="7">
    <location>
        <begin position="121"/>
        <end position="141"/>
    </location>
</feature>
<evidence type="ECO:0000313" key="9">
    <source>
        <dbReference type="Proteomes" id="UP000247476"/>
    </source>
</evidence>
<feature type="transmembrane region" description="Helical" evidence="7">
    <location>
        <begin position="21"/>
        <end position="43"/>
    </location>
</feature>
<dbReference type="PANTHER" id="PTHR33545:SF3">
    <property type="entry name" value="UPF0750 MEMBRANE PROTEIN YQFU"/>
    <property type="match status" value="1"/>
</dbReference>
<dbReference type="AlphaFoldDB" id="A0A2V5K3F4"/>
<dbReference type="InterPro" id="IPR051461">
    <property type="entry name" value="UPF0750_membrane"/>
</dbReference>
<dbReference type="Pfam" id="PF02588">
    <property type="entry name" value="YitT_membrane"/>
    <property type="match status" value="1"/>
</dbReference>